<keyword evidence="3" id="KW-0520">NAD</keyword>
<dbReference type="GO" id="GO:0051287">
    <property type="term" value="F:NAD binding"/>
    <property type="evidence" value="ECO:0007669"/>
    <property type="project" value="InterPro"/>
</dbReference>
<dbReference type="SUPFAM" id="SSF52283">
    <property type="entry name" value="Formate/glycerate dehydrogenase catalytic domain-like"/>
    <property type="match status" value="1"/>
</dbReference>
<dbReference type="OrthoDB" id="9805416at2"/>
<dbReference type="SUPFAM" id="SSF51735">
    <property type="entry name" value="NAD(P)-binding Rossmann-fold domains"/>
    <property type="match status" value="1"/>
</dbReference>
<dbReference type="PANTHER" id="PTHR43333:SF1">
    <property type="entry name" value="D-ISOMER SPECIFIC 2-HYDROXYACID DEHYDROGENASE NAD-BINDING DOMAIN-CONTAINING PROTEIN"/>
    <property type="match status" value="1"/>
</dbReference>
<proteinExistence type="inferred from homology"/>
<evidence type="ECO:0000256" key="3">
    <source>
        <dbReference type="ARBA" id="ARBA00023027"/>
    </source>
</evidence>
<dbReference type="Pfam" id="PF02826">
    <property type="entry name" value="2-Hacid_dh_C"/>
    <property type="match status" value="1"/>
</dbReference>
<feature type="domain" description="D-isomer specific 2-hydroxyacid dehydrogenase NAD-binding" evidence="4">
    <location>
        <begin position="104"/>
        <end position="277"/>
    </location>
</feature>
<evidence type="ECO:0000259" key="4">
    <source>
        <dbReference type="Pfam" id="PF02826"/>
    </source>
</evidence>
<dbReference type="AlphaFoldDB" id="A0A8E4DFU0"/>
<keyword evidence="6" id="KW-1185">Reference proteome</keyword>
<dbReference type="CDD" id="cd05300">
    <property type="entry name" value="2-Hacid_dh_1"/>
    <property type="match status" value="1"/>
</dbReference>
<organism evidence="5 6">
    <name type="scientific">Dialister hominis</name>
    <dbReference type="NCBI Taxonomy" id="2582419"/>
    <lineage>
        <taxon>Bacteria</taxon>
        <taxon>Bacillati</taxon>
        <taxon>Bacillota</taxon>
        <taxon>Negativicutes</taxon>
        <taxon>Veillonellales</taxon>
        <taxon>Veillonellaceae</taxon>
        <taxon>Dialister</taxon>
    </lineage>
</organism>
<dbReference type="FunFam" id="3.40.50.720:FF:000203">
    <property type="entry name" value="D-3-phosphoglycerate dehydrogenase (SerA)"/>
    <property type="match status" value="1"/>
</dbReference>
<evidence type="ECO:0000313" key="6">
    <source>
        <dbReference type="Proteomes" id="UP000320585"/>
    </source>
</evidence>
<sequence length="314" mass="34941">MKLVVINKLSEEKLAELQNAVPGSVVEAYKSPKEALPHVSDADAIALWGFQDIAPLLAAAPRVRWVHSLSDGVERLLTKEMMERPIILTNSHGVHDRSVSEHTMALLLSWMRRIPEAVRNQEAGEWIRPRGESLFGKTILIVGFGSIGRAIAQRAKVFETKILAVKKHLSTELFADHVYTQEELMDVLPKADIVIAALPSTPDTENFFGADQFAAMKKTALFINIARASIVDENALIDALEKGSIAGACLDVFSKEPLPADHPFWKMKNVIMTPHTASMVPDFWNKLTALLQTNFVNFSRGEKLMNEMDKKKGY</sequence>
<evidence type="ECO:0000256" key="2">
    <source>
        <dbReference type="ARBA" id="ARBA00023002"/>
    </source>
</evidence>
<name>A0A8E4DFU0_9FIRM</name>
<evidence type="ECO:0000313" key="5">
    <source>
        <dbReference type="EMBL" id="BBK24373.1"/>
    </source>
</evidence>
<dbReference type="InterPro" id="IPR036291">
    <property type="entry name" value="NAD(P)-bd_dom_sf"/>
</dbReference>
<dbReference type="GO" id="GO:0016616">
    <property type="term" value="F:oxidoreductase activity, acting on the CH-OH group of donors, NAD or NADP as acceptor"/>
    <property type="evidence" value="ECO:0007669"/>
    <property type="project" value="InterPro"/>
</dbReference>
<dbReference type="InterPro" id="IPR006140">
    <property type="entry name" value="D-isomer_DH_NAD-bd"/>
</dbReference>
<dbReference type="KEGG" id="dho:Dia5BBH33_03080"/>
<evidence type="ECO:0000256" key="1">
    <source>
        <dbReference type="ARBA" id="ARBA00005854"/>
    </source>
</evidence>
<comment type="similarity">
    <text evidence="1">Belongs to the D-isomer specific 2-hydroxyacid dehydrogenase family.</text>
</comment>
<reference evidence="6" key="1">
    <citation type="submission" date="2019-05" db="EMBL/GenBank/DDBJ databases">
        <title>Complete genome sequencing of Dialister sp. strain 5BBH33.</title>
        <authorList>
            <person name="Sakamoto M."/>
            <person name="Murakami T."/>
            <person name="Mori H."/>
        </authorList>
    </citation>
    <scope>NUCLEOTIDE SEQUENCE [LARGE SCALE GENOMIC DNA]</scope>
    <source>
        <strain evidence="6">5BBH33</strain>
    </source>
</reference>
<dbReference type="Gene3D" id="3.40.50.720">
    <property type="entry name" value="NAD(P)-binding Rossmann-like Domain"/>
    <property type="match status" value="2"/>
</dbReference>
<dbReference type="EMBL" id="AP019697">
    <property type="protein sequence ID" value="BBK24373.1"/>
    <property type="molecule type" value="Genomic_DNA"/>
</dbReference>
<dbReference type="RefSeq" id="WP_022381505.1">
    <property type="nucleotide sequence ID" value="NZ_AP019697.1"/>
</dbReference>
<dbReference type="PANTHER" id="PTHR43333">
    <property type="entry name" value="2-HACID_DH_C DOMAIN-CONTAINING PROTEIN"/>
    <property type="match status" value="1"/>
</dbReference>
<gene>
    <name evidence="5" type="ORF">Dia5BBH33_03080</name>
</gene>
<keyword evidence="2" id="KW-0560">Oxidoreductase</keyword>
<dbReference type="GeneID" id="92715537"/>
<protein>
    <submittedName>
        <fullName evidence="5">3-phosphoglycerate dehydrogenase</fullName>
    </submittedName>
</protein>
<accession>A0A8E4DFU0</accession>
<dbReference type="Proteomes" id="UP000320585">
    <property type="component" value="Chromosome"/>
</dbReference>